<organism evidence="3 4">
    <name type="scientific">Gluconobacter oxydans NBRC 3293</name>
    <dbReference type="NCBI Taxonomy" id="1315969"/>
    <lineage>
        <taxon>Bacteria</taxon>
        <taxon>Pseudomonadati</taxon>
        <taxon>Pseudomonadota</taxon>
        <taxon>Alphaproteobacteria</taxon>
        <taxon>Acetobacterales</taxon>
        <taxon>Acetobacteraceae</taxon>
        <taxon>Gluconobacter</taxon>
    </lineage>
</organism>
<dbReference type="PANTHER" id="PTHR46118:SF4">
    <property type="entry name" value="PROTEIN ABHD11"/>
    <property type="match status" value="1"/>
</dbReference>
<comment type="caution">
    <text evidence="3">The sequence shown here is derived from an EMBL/GenBank/DDBJ whole genome shotgun (WGS) entry which is preliminary data.</text>
</comment>
<keyword evidence="1" id="KW-0378">Hydrolase</keyword>
<dbReference type="PRINTS" id="PR00412">
    <property type="entry name" value="EPOXHYDRLASE"/>
</dbReference>
<dbReference type="GO" id="GO:0016787">
    <property type="term" value="F:hydrolase activity"/>
    <property type="evidence" value="ECO:0007669"/>
    <property type="project" value="UniProtKB-KW"/>
</dbReference>
<dbReference type="Pfam" id="PF00561">
    <property type="entry name" value="Abhydrolase_1"/>
    <property type="match status" value="1"/>
</dbReference>
<gene>
    <name evidence="3" type="ORF">NBRC3293_0926</name>
</gene>
<name>A0A829X469_GLUOY</name>
<dbReference type="InterPro" id="IPR000639">
    <property type="entry name" value="Epox_hydrolase-like"/>
</dbReference>
<dbReference type="InterPro" id="IPR000073">
    <property type="entry name" value="AB_hydrolase_1"/>
</dbReference>
<sequence length="260" mass="28583">MEGSLMKLHVIERGKGPETVVFLHGLFGRGRNLGFLQRGAAADFRTLALDLRNHGHSPHGPVSYALMAQDVLETLDDLGIERFAVVGHSMGGKVGMMLALAAPERVTKLLVADIAPARTGHGHGEMIARLAAITFPASLERREGLDLLEPVAGSRPVAELLLQNVRLGDSPGWSIGFDDLARDIHEIENWPDLQIAPYEGPVLFLRGGASPYVRPEHHDQIRTLFPHALIHSLPDAGHWLHAEQPRAFLREMMEFLLKPT</sequence>
<feature type="domain" description="AB hydrolase-1" evidence="2">
    <location>
        <begin position="19"/>
        <end position="244"/>
    </location>
</feature>
<dbReference type="PANTHER" id="PTHR46118">
    <property type="entry name" value="PROTEIN ABHD11"/>
    <property type="match status" value="1"/>
</dbReference>
<dbReference type="AlphaFoldDB" id="A0A829X469"/>
<evidence type="ECO:0000313" key="4">
    <source>
        <dbReference type="Proteomes" id="UP000484858"/>
    </source>
</evidence>
<dbReference type="Gene3D" id="3.40.50.1820">
    <property type="entry name" value="alpha/beta hydrolase"/>
    <property type="match status" value="1"/>
</dbReference>
<accession>A0A829X469</accession>
<evidence type="ECO:0000259" key="2">
    <source>
        <dbReference type="Pfam" id="PF00561"/>
    </source>
</evidence>
<protein>
    <submittedName>
        <fullName evidence="3">Esterase/lipase</fullName>
    </submittedName>
</protein>
<evidence type="ECO:0000313" key="3">
    <source>
        <dbReference type="EMBL" id="GEM16429.1"/>
    </source>
</evidence>
<evidence type="ECO:0000256" key="1">
    <source>
        <dbReference type="ARBA" id="ARBA00022801"/>
    </source>
</evidence>
<dbReference type="Proteomes" id="UP000484858">
    <property type="component" value="Unassembled WGS sequence"/>
</dbReference>
<dbReference type="EMBL" id="BARJ01000005">
    <property type="protein sequence ID" value="GEM16429.1"/>
    <property type="molecule type" value="Genomic_DNA"/>
</dbReference>
<dbReference type="SUPFAM" id="SSF53474">
    <property type="entry name" value="alpha/beta-Hydrolases"/>
    <property type="match status" value="1"/>
</dbReference>
<dbReference type="PRINTS" id="PR00111">
    <property type="entry name" value="ABHYDROLASE"/>
</dbReference>
<dbReference type="InterPro" id="IPR029058">
    <property type="entry name" value="AB_hydrolase_fold"/>
</dbReference>
<reference evidence="3 4" key="1">
    <citation type="submission" date="2013-04" db="EMBL/GenBank/DDBJ databases">
        <title>Gluconobacter oxydans NBRC 3293 whole genome sequence.</title>
        <authorList>
            <person name="Matsutani M."/>
            <person name="Yakushi T."/>
            <person name="Matsushita K."/>
        </authorList>
    </citation>
    <scope>NUCLEOTIDE SEQUENCE [LARGE SCALE GENOMIC DNA]</scope>
    <source>
        <strain evidence="3 4">NBRC 3293</strain>
    </source>
</reference>
<proteinExistence type="predicted"/>